<dbReference type="Gene3D" id="1.10.3720.10">
    <property type="entry name" value="MetI-like"/>
    <property type="match status" value="1"/>
</dbReference>
<evidence type="ECO:0000256" key="1">
    <source>
        <dbReference type="ARBA" id="ARBA00004651"/>
    </source>
</evidence>
<comment type="caution">
    <text evidence="9">The sequence shown here is derived from an EMBL/GenBank/DDBJ whole genome shotgun (WGS) entry which is preliminary data.</text>
</comment>
<name>A0A8S8X740_9PROT</name>
<dbReference type="PANTHER" id="PTHR30151">
    <property type="entry name" value="ALKANE SULFONATE ABC TRANSPORTER-RELATED, MEMBRANE SUBUNIT"/>
    <property type="match status" value="1"/>
</dbReference>
<gene>
    <name evidence="9" type="ORF">TMPK1_15350</name>
</gene>
<dbReference type="SUPFAM" id="SSF161098">
    <property type="entry name" value="MetI-like"/>
    <property type="match status" value="1"/>
</dbReference>
<organism evidence="9 10">
    <name type="scientific">Roseiterribacter gracilis</name>
    <dbReference type="NCBI Taxonomy" id="2812848"/>
    <lineage>
        <taxon>Bacteria</taxon>
        <taxon>Pseudomonadati</taxon>
        <taxon>Pseudomonadota</taxon>
        <taxon>Alphaproteobacteria</taxon>
        <taxon>Rhodospirillales</taxon>
        <taxon>Roseiterribacteraceae</taxon>
        <taxon>Roseiterribacter</taxon>
    </lineage>
</organism>
<dbReference type="GO" id="GO:0055085">
    <property type="term" value="P:transmembrane transport"/>
    <property type="evidence" value="ECO:0007669"/>
    <property type="project" value="InterPro"/>
</dbReference>
<reference evidence="9" key="1">
    <citation type="submission" date="2021-02" db="EMBL/GenBank/DDBJ databases">
        <title>Genome sequence of Rhodospirillales sp. strain TMPK1 isolated from soil.</title>
        <authorList>
            <person name="Nakai R."/>
            <person name="Kusada H."/>
            <person name="Tamaki H."/>
        </authorList>
    </citation>
    <scope>NUCLEOTIDE SEQUENCE</scope>
    <source>
        <strain evidence="9">TMPK1</strain>
    </source>
</reference>
<evidence type="ECO:0000256" key="2">
    <source>
        <dbReference type="ARBA" id="ARBA00022448"/>
    </source>
</evidence>
<keyword evidence="2" id="KW-0813">Transport</keyword>
<keyword evidence="5 7" id="KW-1133">Transmembrane helix</keyword>
<evidence type="ECO:0000259" key="8">
    <source>
        <dbReference type="Pfam" id="PF00528"/>
    </source>
</evidence>
<accession>A0A8S8X740</accession>
<evidence type="ECO:0000313" key="10">
    <source>
        <dbReference type="Proteomes" id="UP000681075"/>
    </source>
</evidence>
<dbReference type="InterPro" id="IPR035906">
    <property type="entry name" value="MetI-like_sf"/>
</dbReference>
<evidence type="ECO:0000313" key="9">
    <source>
        <dbReference type="EMBL" id="GIL39298.1"/>
    </source>
</evidence>
<evidence type="ECO:0000256" key="5">
    <source>
        <dbReference type="ARBA" id="ARBA00022989"/>
    </source>
</evidence>
<feature type="domain" description="ABC transmembrane type-1" evidence="8">
    <location>
        <begin position="71"/>
        <end position="242"/>
    </location>
</feature>
<evidence type="ECO:0000256" key="7">
    <source>
        <dbReference type="SAM" id="Phobius"/>
    </source>
</evidence>
<evidence type="ECO:0000256" key="4">
    <source>
        <dbReference type="ARBA" id="ARBA00022692"/>
    </source>
</evidence>
<feature type="transmembrane region" description="Helical" evidence="7">
    <location>
        <begin position="217"/>
        <end position="238"/>
    </location>
</feature>
<keyword evidence="4 7" id="KW-0812">Transmembrane</keyword>
<dbReference type="RefSeq" id="WP_420242405.1">
    <property type="nucleotide sequence ID" value="NZ_BOPV01000001.1"/>
</dbReference>
<dbReference type="EMBL" id="BOPV01000001">
    <property type="protein sequence ID" value="GIL39298.1"/>
    <property type="molecule type" value="Genomic_DNA"/>
</dbReference>
<comment type="subcellular location">
    <subcellularLocation>
        <location evidence="1">Cell membrane</location>
        <topology evidence="1">Multi-pass membrane protein</topology>
    </subcellularLocation>
</comment>
<keyword evidence="3" id="KW-1003">Cell membrane</keyword>
<feature type="transmembrane region" description="Helical" evidence="7">
    <location>
        <begin position="90"/>
        <end position="114"/>
    </location>
</feature>
<protein>
    <submittedName>
        <fullName evidence="9">ABC transporter permease</fullName>
    </submittedName>
</protein>
<dbReference type="GO" id="GO:0005886">
    <property type="term" value="C:plasma membrane"/>
    <property type="evidence" value="ECO:0007669"/>
    <property type="project" value="UniProtKB-SubCell"/>
</dbReference>
<dbReference type="InterPro" id="IPR000515">
    <property type="entry name" value="MetI-like"/>
</dbReference>
<feature type="transmembrane region" description="Helical" evidence="7">
    <location>
        <begin position="57"/>
        <end position="78"/>
    </location>
</feature>
<keyword evidence="10" id="KW-1185">Reference proteome</keyword>
<evidence type="ECO:0000256" key="3">
    <source>
        <dbReference type="ARBA" id="ARBA00022475"/>
    </source>
</evidence>
<proteinExistence type="predicted"/>
<dbReference type="Pfam" id="PF00528">
    <property type="entry name" value="BPD_transp_1"/>
    <property type="match status" value="1"/>
</dbReference>
<keyword evidence="6 7" id="KW-0472">Membrane</keyword>
<evidence type="ECO:0000256" key="6">
    <source>
        <dbReference type="ARBA" id="ARBA00023136"/>
    </source>
</evidence>
<sequence length="246" mass="26136">MIQRALPILFGVAVLLLWQAVVVLFDIPRILLPAPTEIFAALIADPGTLLADLNQTFFHSTLIGLAIGCTGGFAAALLIDRSPFLRRGFLPLASLAGALPIVGIAPIAVMWFGFDWPSKAAVVAALTFFPSFVHTIAGLDSVGALERDLMTSLAASRGQMLRKLQLPASLPFLFAALKVNAVLALTGAVVAEFFGTPTVGMGFRIATEAARMNIDRVWAMIFVVALCGSGSYAIIALAERRFAHRS</sequence>
<dbReference type="CDD" id="cd06261">
    <property type="entry name" value="TM_PBP2"/>
    <property type="match status" value="1"/>
</dbReference>
<dbReference type="PANTHER" id="PTHR30151:SF41">
    <property type="entry name" value="ABC TRANSPORTER PERMEASE PROTEIN"/>
    <property type="match status" value="1"/>
</dbReference>
<dbReference type="Proteomes" id="UP000681075">
    <property type="component" value="Unassembled WGS sequence"/>
</dbReference>
<dbReference type="AlphaFoldDB" id="A0A8S8X740"/>